<protein>
    <recommendedName>
        <fullName evidence="3">Transposase</fullName>
    </recommendedName>
</protein>
<reference evidence="1 2" key="1">
    <citation type="journal article" date="2016" name="Sci. Rep.">
        <title>Evaluation of genetic diversity among strains of the human gut commensal Bifidobacterium adolescentis.</title>
        <authorList>
            <person name="Duranti S."/>
            <person name="Milani C."/>
            <person name="Lugli G.A."/>
            <person name="Mancabelli L."/>
            <person name="Turroni F."/>
            <person name="Ferrario C."/>
            <person name="Mangifesta M."/>
            <person name="Viappiani A."/>
            <person name="Sanchez B."/>
            <person name="Margolles A."/>
            <person name="van Sinderen D."/>
            <person name="Ventura M."/>
        </authorList>
    </citation>
    <scope>NUCLEOTIDE SEQUENCE [LARGE SCALE GENOMIC DNA]</scope>
    <source>
        <strain evidence="1 2">AL46-7</strain>
    </source>
</reference>
<evidence type="ECO:0000313" key="2">
    <source>
        <dbReference type="Proteomes" id="UP000193208"/>
    </source>
</evidence>
<comment type="caution">
    <text evidence="1">The sequence shown here is derived from an EMBL/GenBank/DDBJ whole genome shotgun (WGS) entry which is preliminary data.</text>
</comment>
<dbReference type="Proteomes" id="UP000193208">
    <property type="component" value="Unassembled WGS sequence"/>
</dbReference>
<evidence type="ECO:0000313" key="1">
    <source>
        <dbReference type="EMBL" id="OSH00623.1"/>
    </source>
</evidence>
<dbReference type="AlphaFoldDB" id="A0A1X3A1V7"/>
<gene>
    <name evidence="1" type="ORF">AL0467_1023</name>
</gene>
<accession>A0A1X3A1V7</accession>
<organism evidence="1 2">
    <name type="scientific">Bifidobacterium adolescentis</name>
    <dbReference type="NCBI Taxonomy" id="1680"/>
    <lineage>
        <taxon>Bacteria</taxon>
        <taxon>Bacillati</taxon>
        <taxon>Actinomycetota</taxon>
        <taxon>Actinomycetes</taxon>
        <taxon>Bifidobacteriales</taxon>
        <taxon>Bifidobacteriaceae</taxon>
        <taxon>Bifidobacterium</taxon>
    </lineage>
</organism>
<proteinExistence type="predicted"/>
<evidence type="ECO:0008006" key="3">
    <source>
        <dbReference type="Google" id="ProtNLM"/>
    </source>
</evidence>
<name>A0A1X3A1V7_BIFAD</name>
<sequence>MWFKRRRNEFGCPMCGRLPVIKGAETEKYHESREVRTTLTVYRLQCPRGHISTSWFSYPAYASSQWKQLVDEYKGKDAKK</sequence>
<dbReference type="EMBL" id="LNKI01000002">
    <property type="protein sequence ID" value="OSH00623.1"/>
    <property type="molecule type" value="Genomic_DNA"/>
</dbReference>